<accession>A0A3F3Q4G1</accession>
<feature type="chain" id="PRO_5017652708" description="Secreted protein" evidence="1">
    <location>
        <begin position="20"/>
        <end position="86"/>
    </location>
</feature>
<reference evidence="2 3" key="1">
    <citation type="submission" date="2018-07" db="EMBL/GenBank/DDBJ databases">
        <title>The genomes of Aspergillus section Nigri reveals drivers in fungal speciation.</title>
        <authorList>
            <consortium name="DOE Joint Genome Institute"/>
            <person name="Vesth T.C."/>
            <person name="Nybo J."/>
            <person name="Theobald S."/>
            <person name="Brandl J."/>
            <person name="Frisvad J.C."/>
            <person name="Nielsen K.F."/>
            <person name="Lyhne E.K."/>
            <person name="Kogle M.E."/>
            <person name="Kuo A."/>
            <person name="Riley R."/>
            <person name="Clum A."/>
            <person name="Nolan M."/>
            <person name="Lipzen A."/>
            <person name="Salamov A."/>
            <person name="Henrissat B."/>
            <person name="Wiebenga A."/>
            <person name="De vries R.P."/>
            <person name="Grigoriev I.V."/>
            <person name="Mortensen U.H."/>
            <person name="Andersen M.R."/>
            <person name="Baker S.E."/>
        </authorList>
    </citation>
    <scope>NUCLEOTIDE SEQUENCE [LARGE SCALE GENOMIC DNA]</scope>
    <source>
        <strain evidence="2 3">CBS 139.54b</strain>
    </source>
</reference>
<dbReference type="EMBL" id="KZ852045">
    <property type="protein sequence ID" value="RDH33832.1"/>
    <property type="molecule type" value="Genomic_DNA"/>
</dbReference>
<dbReference type="AlphaFoldDB" id="A0A3F3Q4G1"/>
<organism evidence="2 3">
    <name type="scientific">Aspergillus welwitschiae</name>
    <dbReference type="NCBI Taxonomy" id="1341132"/>
    <lineage>
        <taxon>Eukaryota</taxon>
        <taxon>Fungi</taxon>
        <taxon>Dikarya</taxon>
        <taxon>Ascomycota</taxon>
        <taxon>Pezizomycotina</taxon>
        <taxon>Eurotiomycetes</taxon>
        <taxon>Eurotiomycetidae</taxon>
        <taxon>Eurotiales</taxon>
        <taxon>Aspergillaceae</taxon>
        <taxon>Aspergillus</taxon>
        <taxon>Aspergillus subgen. Circumdati</taxon>
    </lineage>
</organism>
<sequence>MLVDSKGIVVAIMLTPHLSLCPWCCTIVFYDRNQNGGESQTIVEKEDSGARGDIMCPAKDYLPPQLLLYTPTCHRSTLFAHGACQD</sequence>
<name>A0A3F3Q4G1_9EURO</name>
<dbReference type="Proteomes" id="UP000253729">
    <property type="component" value="Unassembled WGS sequence"/>
</dbReference>
<keyword evidence="3" id="KW-1185">Reference proteome</keyword>
<keyword evidence="1" id="KW-0732">Signal</keyword>
<dbReference type="GeneID" id="38134450"/>
<proteinExistence type="predicted"/>
<evidence type="ECO:0000313" key="3">
    <source>
        <dbReference type="Proteomes" id="UP000253729"/>
    </source>
</evidence>
<protein>
    <recommendedName>
        <fullName evidence="4">Secreted protein</fullName>
    </recommendedName>
</protein>
<gene>
    <name evidence="2" type="ORF">BDQ94DRAFT_142748</name>
</gene>
<evidence type="ECO:0000313" key="2">
    <source>
        <dbReference type="EMBL" id="RDH33832.1"/>
    </source>
</evidence>
<dbReference type="RefSeq" id="XP_026626854.1">
    <property type="nucleotide sequence ID" value="XM_026766094.1"/>
</dbReference>
<evidence type="ECO:0000256" key="1">
    <source>
        <dbReference type="SAM" id="SignalP"/>
    </source>
</evidence>
<evidence type="ECO:0008006" key="4">
    <source>
        <dbReference type="Google" id="ProtNLM"/>
    </source>
</evidence>
<feature type="signal peptide" evidence="1">
    <location>
        <begin position="1"/>
        <end position="19"/>
    </location>
</feature>